<evidence type="ECO:0000313" key="5">
    <source>
        <dbReference type="Proteomes" id="UP000238479"/>
    </source>
</evidence>
<dbReference type="FunFam" id="3.30.420.40:FF:000026">
    <property type="entry name" value="Heat shock protein 70"/>
    <property type="match status" value="2"/>
</dbReference>
<dbReference type="GO" id="GO:0005524">
    <property type="term" value="F:ATP binding"/>
    <property type="evidence" value="ECO:0007669"/>
    <property type="project" value="UniProtKB-KW"/>
</dbReference>
<dbReference type="Gene3D" id="3.30.420.40">
    <property type="match status" value="5"/>
</dbReference>
<gene>
    <name evidence="4" type="ORF">RchiOBHm_Chr1g0366871</name>
</gene>
<dbReference type="InterPro" id="IPR018181">
    <property type="entry name" value="Heat_shock_70_CS"/>
</dbReference>
<dbReference type="InterPro" id="IPR029047">
    <property type="entry name" value="HSP70_peptide-bd_sf"/>
</dbReference>
<reference evidence="4 5" key="1">
    <citation type="journal article" date="2018" name="Nat. Genet.">
        <title>The Rosa genome provides new insights in the design of modern roses.</title>
        <authorList>
            <person name="Bendahmane M."/>
        </authorList>
    </citation>
    <scope>NUCLEOTIDE SEQUENCE [LARGE SCALE GENOMIC DNA]</scope>
    <source>
        <strain evidence="5">cv. Old Blush</strain>
    </source>
</reference>
<evidence type="ECO:0000256" key="3">
    <source>
        <dbReference type="SAM" id="MobiDB-lite"/>
    </source>
</evidence>
<dbReference type="PROSITE" id="PS00297">
    <property type="entry name" value="HSP70_1"/>
    <property type="match status" value="1"/>
</dbReference>
<evidence type="ECO:0000256" key="2">
    <source>
        <dbReference type="ARBA" id="ARBA00022840"/>
    </source>
</evidence>
<dbReference type="PROSITE" id="PS01036">
    <property type="entry name" value="HSP70_3"/>
    <property type="match status" value="2"/>
</dbReference>
<dbReference type="GO" id="GO:0140662">
    <property type="term" value="F:ATP-dependent protein folding chaperone"/>
    <property type="evidence" value="ECO:0007669"/>
    <property type="project" value="InterPro"/>
</dbReference>
<keyword evidence="5" id="KW-1185">Reference proteome</keyword>
<dbReference type="FunFam" id="3.30.30.30:FF:000001">
    <property type="entry name" value="heat shock 70 kDa protein-like"/>
    <property type="match status" value="2"/>
</dbReference>
<dbReference type="SUPFAM" id="SSF53067">
    <property type="entry name" value="Actin-like ATPase domain"/>
    <property type="match status" value="5"/>
</dbReference>
<feature type="region of interest" description="Disordered" evidence="3">
    <location>
        <begin position="1247"/>
        <end position="1294"/>
    </location>
</feature>
<dbReference type="Proteomes" id="UP000238479">
    <property type="component" value="Chromosome 1"/>
</dbReference>
<evidence type="ECO:0000256" key="1">
    <source>
        <dbReference type="ARBA" id="ARBA00022741"/>
    </source>
</evidence>
<dbReference type="Gramene" id="PRQ59140">
    <property type="protein sequence ID" value="PRQ59140"/>
    <property type="gene ID" value="RchiOBHm_Chr1g0366871"/>
</dbReference>
<feature type="compositionally biased region" description="Polar residues" evidence="3">
    <location>
        <begin position="1247"/>
        <end position="1293"/>
    </location>
</feature>
<keyword evidence="4" id="KW-0346">Stress response</keyword>
<dbReference type="SUPFAM" id="SSF100920">
    <property type="entry name" value="Heat shock protein 70kD (HSP70), peptide-binding domain"/>
    <property type="match status" value="2"/>
</dbReference>
<evidence type="ECO:0000313" key="4">
    <source>
        <dbReference type="EMBL" id="PRQ59140.1"/>
    </source>
</evidence>
<comment type="caution">
    <text evidence="4">The sequence shown here is derived from an EMBL/GenBank/DDBJ whole genome shotgun (WGS) entry which is preliminary data.</text>
</comment>
<dbReference type="Gene3D" id="3.30.390.10">
    <property type="entry name" value="Enolase-like, N-terminal domain"/>
    <property type="match status" value="1"/>
</dbReference>
<dbReference type="InterPro" id="IPR043129">
    <property type="entry name" value="ATPase_NBD"/>
</dbReference>
<dbReference type="InterPro" id="IPR013126">
    <property type="entry name" value="Hsp_70_fam"/>
</dbReference>
<dbReference type="Pfam" id="PF00012">
    <property type="entry name" value="HSP70"/>
    <property type="match status" value="3"/>
</dbReference>
<keyword evidence="2" id="KW-0067">ATP-binding</keyword>
<keyword evidence="1" id="KW-0547">Nucleotide-binding</keyword>
<accession>A0A2P6SKD8</accession>
<dbReference type="PANTHER" id="PTHR19375">
    <property type="entry name" value="HEAT SHOCK PROTEIN 70KDA"/>
    <property type="match status" value="1"/>
</dbReference>
<protein>
    <submittedName>
        <fullName evidence="4">Putative Heat shock protein 70 family</fullName>
    </submittedName>
</protein>
<organism evidence="4 5">
    <name type="scientific">Rosa chinensis</name>
    <name type="common">China rose</name>
    <dbReference type="NCBI Taxonomy" id="74649"/>
    <lineage>
        <taxon>Eukaryota</taxon>
        <taxon>Viridiplantae</taxon>
        <taxon>Streptophyta</taxon>
        <taxon>Embryophyta</taxon>
        <taxon>Tracheophyta</taxon>
        <taxon>Spermatophyta</taxon>
        <taxon>Magnoliopsida</taxon>
        <taxon>eudicotyledons</taxon>
        <taxon>Gunneridae</taxon>
        <taxon>Pentapetalae</taxon>
        <taxon>rosids</taxon>
        <taxon>fabids</taxon>
        <taxon>Rosales</taxon>
        <taxon>Rosaceae</taxon>
        <taxon>Rosoideae</taxon>
        <taxon>Rosoideae incertae sedis</taxon>
        <taxon>Rosa</taxon>
    </lineage>
</organism>
<dbReference type="PROSITE" id="PS00329">
    <property type="entry name" value="HSP70_2"/>
    <property type="match status" value="2"/>
</dbReference>
<name>A0A2P6SKD8_ROSCH</name>
<dbReference type="FunFam" id="3.90.640.10:FF:000002">
    <property type="entry name" value="Heat shock 70 kDa"/>
    <property type="match status" value="1"/>
</dbReference>
<dbReference type="Gene3D" id="3.90.640.10">
    <property type="entry name" value="Actin, Chain A, domain 4"/>
    <property type="match status" value="1"/>
</dbReference>
<dbReference type="EMBL" id="PDCK01000039">
    <property type="protein sequence ID" value="PRQ59140.1"/>
    <property type="molecule type" value="Genomic_DNA"/>
</dbReference>
<dbReference type="Gene3D" id="2.60.34.10">
    <property type="entry name" value="Substrate Binding Domain Of DNAk, Chain A, domain 1"/>
    <property type="match status" value="2"/>
</dbReference>
<sequence>MAGGDRGHAIGIDLGTTYSCVAVWQHDHVEIIVNDQDNRTTPSCVAFTDTELLVGDAALNQIIRNPTNSIFDAKRLIGRRFSDTSVQDDLKLWPFKVVKGLCDKPLISVTQNGQEKKFSAEDISSMILAKMRQIAESYIGSTVKNIVITVPAYFNDAQRQATKNAGVTAGLNVIRIINEPTAAAIAYGLDKKADLYCKRNIMIFDFGGGTLDVSLLNIGDGVFEVKATAGDTHLGGEDFNNRMVNYCVEQFKRKHNIDLSGNSRALRRLRNECEKAKRRLSYSSSIGIEVDCLNEGIDFSTTITRAKFEDLNRDFFNKCIEPVEKCLSDANMDTSSVDDIVLVGGSSRVPKVQQLLQNFFKGKELCKGINPDEAVAYGAAVQAAILSGNRNEKIRDISLLDVTPLSLGMASGTQRAMGVFIPRNSRIPINVKRTSTTTSNGQSSGRVAIYEGESSAAVENNFLGEFILDDIPPSPNGVPKIDICFDIDANGILSVYAEDKSTGRKRGITINSDRGSCEGIEKMVWLVLLKRHGVRMAGIEGHAIGIDLGTKYSCVGVWKHDNNNVEIIVNDQGNRTTPSCVAFTDTELLVGEAAFNQVVRNPNNSIFDAKRLIGRKFGDTSVQSDKKLWPFKVVEGPDDKPMILVTHKGKEKQCAAEEISSMVLAKMREIAEAYLGSTVKNAVITVPAYFNNSQREATKKAGISAGLNVMRIINEPTAAAIAYGLDKKAGWYSKRNVLIFDLGGGTLDVSLLTIGDGIFEVKATAGDTHLGGEDFDTKMVNYCVEEFKRKHNLDVSGNIRNLRRLRNACDRNGKEETFICSIGIDNSSSVFLLFLLLLILDSVRKFMYSGLIRFQISLLLEDLDPIFLYSALLHWNFRFVHHSVKKRFVLFAMAASSSTTCTTHTTMKNGHSGTLGIHQVPSFIFMDLSNCLLSNFCNLIPVRLDNSNYVTWKFLLETMLKGCGLMKYIDGSFPCPAQYMITEEKEGTSETTAVYSNWKQSDYAIMALLAATLSSDVLSFVVGSNSSRELWCLLKERYASTSWFNKEQLKTNFYKLQKGSDSIDKYLDRVKIACDQLANVGIYMTDEDIIVSVLLGLPSDYTTMKTIIRAKHNPVSTQELRSLLLIAEAELEEAKKSISLPSKTEFVAQDDSCRRNGGMHQQYDIHMPQMQANSYMLQQATPSTFTPSLATYGGISQGHNASFPQNSSFLQQSSFSQLSTPYSSSTQQNVYGCFSQPTGFIAQSEGVQKSNGNGIRNGAQSYNGPQKLQGNSQSLKNGFSQRNASTPGETSVGTDFEKMTKFGALVDIGRNVNEKKSETLVGMDSKLQLQIAQAMIDLDKAKKEDELGVNVILAAKIGNEGTMEQPEELEVSSILNTTNGLATIGSVINSRKGKMSKGDGDNANFHFVSSSSDQMKHSTSLSAGSMRPMVRVKQEGQHLIESQLDLTNSSSSLVSQAMELKKVKTMMNCRRACQPMELWPSLPLLPPVSLLVAYSCSPRVSNLQLSSFTTTTDIEIECLHQGIDFCVTFTRAKFEQLNLDFFNKCMEPVEKCLEDAKMDVGSVHDVVLAGGSSRIPKVQQLLQNVFKGKELCKSINPDEAIAYGAAVQAAVLTGGNLHGKLQDFTLMDIAPLSLGVESTDTTDPHNFKQFMNVAIPRNSRIPIRKKMMLGTLHDNQLSVGFPVYEGESRIAKQNNFLGQFSLHGIPPGPKGKARFDVCFDIDANGILSVSAEDMSTGQKKGIPINCDRKTFEGIENAR</sequence>
<dbReference type="Pfam" id="PF14223">
    <property type="entry name" value="Retrotran_gag_2"/>
    <property type="match status" value="1"/>
</dbReference>
<dbReference type="InterPro" id="IPR029017">
    <property type="entry name" value="Enolase-like_N"/>
</dbReference>
<dbReference type="STRING" id="74649.A0A2P6SKD8"/>
<dbReference type="Gene3D" id="3.30.30.30">
    <property type="match status" value="2"/>
</dbReference>
<dbReference type="PRINTS" id="PR00301">
    <property type="entry name" value="HEATSHOCK70"/>
</dbReference>
<proteinExistence type="predicted"/>